<evidence type="ECO:0000256" key="1">
    <source>
        <dbReference type="SAM" id="Coils"/>
    </source>
</evidence>
<feature type="coiled-coil region" evidence="1">
    <location>
        <begin position="52"/>
        <end position="123"/>
    </location>
</feature>
<proteinExistence type="predicted"/>
<organism evidence="2 3">
    <name type="scientific">Candidatus Chryseobacterium massiliense</name>
    <dbReference type="NCBI Taxonomy" id="204089"/>
    <lineage>
        <taxon>Bacteria</taxon>
        <taxon>Pseudomonadati</taxon>
        <taxon>Bacteroidota</taxon>
        <taxon>Flavobacteriia</taxon>
        <taxon>Flavobacteriales</taxon>
        <taxon>Weeksellaceae</taxon>
        <taxon>Chryseobacterium group</taxon>
        <taxon>Chryseobacterium</taxon>
    </lineage>
</organism>
<evidence type="ECO:0008006" key="4">
    <source>
        <dbReference type="Google" id="ProtNLM"/>
    </source>
</evidence>
<dbReference type="RefSeq" id="WP_116098931.1">
    <property type="nucleotide sequence ID" value="NZ_QNVU01000024.1"/>
</dbReference>
<evidence type="ECO:0000313" key="2">
    <source>
        <dbReference type="EMBL" id="REC47866.1"/>
    </source>
</evidence>
<dbReference type="Proteomes" id="UP000256924">
    <property type="component" value="Unassembled WGS sequence"/>
</dbReference>
<dbReference type="AlphaFoldDB" id="A0A3D9B3M9"/>
<sequence length="190" mass="22734">MAKNEQKNLAFFYFTEEKMEAKQIAEKLKVRPNTVGDWIKTGNWKTIRDSKINQAGERLDRIQQVIDDLAVERLDIMKKIKEYPEQIRILEREIREVSNKNIQLELKTQIAELKDEQKGLKRQTVYIDQGIAMWNKTLANFHTENKITLTKYIEIMEKIFSDLRQYDEKIYMKTLDFQHEHILHAATIYN</sequence>
<accession>A0A3D9B3M9</accession>
<evidence type="ECO:0000313" key="3">
    <source>
        <dbReference type="Proteomes" id="UP000256924"/>
    </source>
</evidence>
<keyword evidence="1" id="KW-0175">Coiled coil</keyword>
<name>A0A3D9B3M9_9FLAO</name>
<reference evidence="2 3" key="1">
    <citation type="journal article" date="2004" name="Emerg. Infect. Dis.">
        <title>Amoebae-resisting bacteria isolated from human nasal swabs by amoebal coculture.</title>
        <authorList>
            <person name="Greub G."/>
            <person name="La Scola B."/>
            <person name="Raoult D."/>
        </authorList>
    </citation>
    <scope>NUCLEOTIDE SEQUENCE [LARGE SCALE GENOMIC DNA]</scope>
    <source>
        <strain evidence="2 3">CCUG 51329</strain>
    </source>
</reference>
<keyword evidence="3" id="KW-1185">Reference proteome</keyword>
<comment type="caution">
    <text evidence="2">The sequence shown here is derived from an EMBL/GenBank/DDBJ whole genome shotgun (WGS) entry which is preliminary data.</text>
</comment>
<gene>
    <name evidence="2" type="ORF">DRF68_12555</name>
</gene>
<dbReference type="EMBL" id="QNVU01000024">
    <property type="protein sequence ID" value="REC47866.1"/>
    <property type="molecule type" value="Genomic_DNA"/>
</dbReference>
<protein>
    <recommendedName>
        <fullName evidence="4">DUF1804 family protein</fullName>
    </recommendedName>
</protein>